<dbReference type="AlphaFoldDB" id="A0A9D4MAA2"/>
<reference evidence="1" key="1">
    <citation type="journal article" date="2019" name="bioRxiv">
        <title>The Genome of the Zebra Mussel, Dreissena polymorpha: A Resource for Invasive Species Research.</title>
        <authorList>
            <person name="McCartney M.A."/>
            <person name="Auch B."/>
            <person name="Kono T."/>
            <person name="Mallez S."/>
            <person name="Zhang Y."/>
            <person name="Obille A."/>
            <person name="Becker A."/>
            <person name="Abrahante J.E."/>
            <person name="Garbe J."/>
            <person name="Badalamenti J.P."/>
            <person name="Herman A."/>
            <person name="Mangelson H."/>
            <person name="Liachko I."/>
            <person name="Sullivan S."/>
            <person name="Sone E.D."/>
            <person name="Koren S."/>
            <person name="Silverstein K.A.T."/>
            <person name="Beckman K.B."/>
            <person name="Gohl D.M."/>
        </authorList>
    </citation>
    <scope>NUCLEOTIDE SEQUENCE</scope>
    <source>
        <strain evidence="1">Duluth1</strain>
        <tissue evidence="1">Whole animal</tissue>
    </source>
</reference>
<keyword evidence="2" id="KW-1185">Reference proteome</keyword>
<protein>
    <submittedName>
        <fullName evidence="1">Uncharacterized protein</fullName>
    </submittedName>
</protein>
<proteinExistence type="predicted"/>
<sequence length="54" mass="6045">MLSSLTQNKHSRSYTEISSNKWDKCSRVTINVADNTRTLTDGAKRVSLGNAFLK</sequence>
<organism evidence="1 2">
    <name type="scientific">Dreissena polymorpha</name>
    <name type="common">Zebra mussel</name>
    <name type="synonym">Mytilus polymorpha</name>
    <dbReference type="NCBI Taxonomy" id="45954"/>
    <lineage>
        <taxon>Eukaryota</taxon>
        <taxon>Metazoa</taxon>
        <taxon>Spiralia</taxon>
        <taxon>Lophotrochozoa</taxon>
        <taxon>Mollusca</taxon>
        <taxon>Bivalvia</taxon>
        <taxon>Autobranchia</taxon>
        <taxon>Heteroconchia</taxon>
        <taxon>Euheterodonta</taxon>
        <taxon>Imparidentia</taxon>
        <taxon>Neoheterodontei</taxon>
        <taxon>Myida</taxon>
        <taxon>Dreissenoidea</taxon>
        <taxon>Dreissenidae</taxon>
        <taxon>Dreissena</taxon>
    </lineage>
</organism>
<evidence type="ECO:0000313" key="2">
    <source>
        <dbReference type="Proteomes" id="UP000828390"/>
    </source>
</evidence>
<name>A0A9D4MAA2_DREPO</name>
<dbReference type="EMBL" id="JAIWYP010000002">
    <property type="protein sequence ID" value="KAH3871887.1"/>
    <property type="molecule type" value="Genomic_DNA"/>
</dbReference>
<dbReference type="Proteomes" id="UP000828390">
    <property type="component" value="Unassembled WGS sequence"/>
</dbReference>
<gene>
    <name evidence="1" type="ORF">DPMN_035102</name>
</gene>
<accession>A0A9D4MAA2</accession>
<evidence type="ECO:0000313" key="1">
    <source>
        <dbReference type="EMBL" id="KAH3871887.1"/>
    </source>
</evidence>
<reference evidence="1" key="2">
    <citation type="submission" date="2020-11" db="EMBL/GenBank/DDBJ databases">
        <authorList>
            <person name="McCartney M.A."/>
            <person name="Auch B."/>
            <person name="Kono T."/>
            <person name="Mallez S."/>
            <person name="Becker A."/>
            <person name="Gohl D.M."/>
            <person name="Silverstein K.A.T."/>
            <person name="Koren S."/>
            <person name="Bechman K.B."/>
            <person name="Herman A."/>
            <person name="Abrahante J.E."/>
            <person name="Garbe J."/>
        </authorList>
    </citation>
    <scope>NUCLEOTIDE SEQUENCE</scope>
    <source>
        <strain evidence="1">Duluth1</strain>
        <tissue evidence="1">Whole animal</tissue>
    </source>
</reference>
<comment type="caution">
    <text evidence="1">The sequence shown here is derived from an EMBL/GenBank/DDBJ whole genome shotgun (WGS) entry which is preliminary data.</text>
</comment>